<sequence length="813" mass="94034">MSSESPSGGEIEESVADDHDPRVVLSITVEIEDGRVEQIELKQGDSPEQVSTAFCKQHDLPLQFVVPLTEHITYNLRSINREHQRGDGGSPKGKGGGGGGAAEEHGQQRGRKGQQKQKQVPMDVISQARRAYMEKPKTLEEFRKYQAARRGIKPAKFSERLLQHTFTFSTKTVDRGKKEKRHKRKAELSEKMKALCLRLYTDYIRQKQRVEEEARLIAEQYHEKMVKDRPVTSLRSRRLMRNREREAEQFQNYGELLYQEAVAKDQERRRQIEKKQQEDEMNELKLISPKPEISNKTHSYKASLFAVPFVSNQQPPFPVTCMKLVQDKQNQEHLQELRNELWEAKLMECTFKPRINYLHSFERRDVQTTTRFEQLFYDAEHRRRRQAEYMQWYPEGVTFHPHINKTGDGGQVDESNTTVFDRLLQYAERLAEKKQKLLEPGGRKLIDPTTGQEFFTPTIGRQPVGERNLPIGEFLYQMKFAIEDKKKSLMDRDIQHRIELAKSHYVGTKSGQLLDHLKERRLKQIFDHLDKDKSGYVDLEKADTALFSDEVVDEIKIVMGMDDGKGSLSYDTFQKLMQTAQKKIVSSGLHNVFKLRKKDEKFPFQFKMCRLSRSLAARRRKFSTRSQWYKLILLDRQERIARVEALRKEKQKQEMAECTFTPAIHGGKFRQGMRRSPYSTNSTIVEKEKQEVHGFIFPESQDPGGGRGAAASSSSGGARGLIETFRSMVFASSEATTTTPATGDGGGEQGEQKKDDHEQEQQQQQEQQDQEEQQQEQRSSGRDDEDRERAEVKSRDTFLSDVPESSESAPPML</sequence>
<feature type="compositionally biased region" description="Basic and acidic residues" evidence="1">
    <location>
        <begin position="750"/>
        <end position="760"/>
    </location>
</feature>
<dbReference type="Gramene" id="EFJ27103">
    <property type="protein sequence ID" value="EFJ27103"/>
    <property type="gene ID" value="SELMODRAFT_412739"/>
</dbReference>
<dbReference type="eggNOG" id="ENOG502S29T">
    <property type="taxonomic scope" value="Eukaryota"/>
</dbReference>
<keyword evidence="4" id="KW-1185">Reference proteome</keyword>
<dbReference type="EMBL" id="GL377583">
    <property type="protein sequence ID" value="EFJ27103.1"/>
    <property type="molecule type" value="Genomic_DNA"/>
</dbReference>
<evidence type="ECO:0000259" key="2">
    <source>
        <dbReference type="PROSITE" id="PS50222"/>
    </source>
</evidence>
<dbReference type="Gene3D" id="1.10.238.10">
    <property type="entry name" value="EF-hand"/>
    <property type="match status" value="1"/>
</dbReference>
<dbReference type="HOGENOM" id="CLU_018562_0_0_1"/>
<reference evidence="3 4" key="1">
    <citation type="journal article" date="2011" name="Science">
        <title>The Selaginella genome identifies genetic changes associated with the evolution of vascular plants.</title>
        <authorList>
            <person name="Banks J.A."/>
            <person name="Nishiyama T."/>
            <person name="Hasebe M."/>
            <person name="Bowman J.L."/>
            <person name="Gribskov M."/>
            <person name="dePamphilis C."/>
            <person name="Albert V.A."/>
            <person name="Aono N."/>
            <person name="Aoyama T."/>
            <person name="Ambrose B.A."/>
            <person name="Ashton N.W."/>
            <person name="Axtell M.J."/>
            <person name="Barker E."/>
            <person name="Barker M.S."/>
            <person name="Bennetzen J.L."/>
            <person name="Bonawitz N.D."/>
            <person name="Chapple C."/>
            <person name="Cheng C."/>
            <person name="Correa L.G."/>
            <person name="Dacre M."/>
            <person name="DeBarry J."/>
            <person name="Dreyer I."/>
            <person name="Elias M."/>
            <person name="Engstrom E.M."/>
            <person name="Estelle M."/>
            <person name="Feng L."/>
            <person name="Finet C."/>
            <person name="Floyd S.K."/>
            <person name="Frommer W.B."/>
            <person name="Fujita T."/>
            <person name="Gramzow L."/>
            <person name="Gutensohn M."/>
            <person name="Harholt J."/>
            <person name="Hattori M."/>
            <person name="Heyl A."/>
            <person name="Hirai T."/>
            <person name="Hiwatashi Y."/>
            <person name="Ishikawa M."/>
            <person name="Iwata M."/>
            <person name="Karol K.G."/>
            <person name="Koehler B."/>
            <person name="Kolukisaoglu U."/>
            <person name="Kubo M."/>
            <person name="Kurata T."/>
            <person name="Lalonde S."/>
            <person name="Li K."/>
            <person name="Li Y."/>
            <person name="Litt A."/>
            <person name="Lyons E."/>
            <person name="Manning G."/>
            <person name="Maruyama T."/>
            <person name="Michael T.P."/>
            <person name="Mikami K."/>
            <person name="Miyazaki S."/>
            <person name="Morinaga S."/>
            <person name="Murata T."/>
            <person name="Mueller-Roeber B."/>
            <person name="Nelson D.R."/>
            <person name="Obara M."/>
            <person name="Oguri Y."/>
            <person name="Olmstead R.G."/>
            <person name="Onodera N."/>
            <person name="Petersen B.L."/>
            <person name="Pils B."/>
            <person name="Prigge M."/>
            <person name="Rensing S.A."/>
            <person name="Riano-Pachon D.M."/>
            <person name="Roberts A.W."/>
            <person name="Sato Y."/>
            <person name="Scheller H.V."/>
            <person name="Schulz B."/>
            <person name="Schulz C."/>
            <person name="Shakirov E.V."/>
            <person name="Shibagaki N."/>
            <person name="Shinohara N."/>
            <person name="Shippen D.E."/>
            <person name="Soerensen I."/>
            <person name="Sotooka R."/>
            <person name="Sugimoto N."/>
            <person name="Sugita M."/>
            <person name="Sumikawa N."/>
            <person name="Tanurdzic M."/>
            <person name="Theissen G."/>
            <person name="Ulvskov P."/>
            <person name="Wakazuki S."/>
            <person name="Weng J.K."/>
            <person name="Willats W.W."/>
            <person name="Wipf D."/>
            <person name="Wolf P.G."/>
            <person name="Yang L."/>
            <person name="Zimmer A.D."/>
            <person name="Zhu Q."/>
            <person name="Mitros T."/>
            <person name="Hellsten U."/>
            <person name="Loque D."/>
            <person name="Otillar R."/>
            <person name="Salamov A."/>
            <person name="Schmutz J."/>
            <person name="Shapiro H."/>
            <person name="Lindquist E."/>
            <person name="Lucas S."/>
            <person name="Rokhsar D."/>
            <person name="Grigoriev I.V."/>
        </authorList>
    </citation>
    <scope>NUCLEOTIDE SEQUENCE [LARGE SCALE GENOMIC DNA]</scope>
</reference>
<dbReference type="GO" id="GO:0005509">
    <property type="term" value="F:calcium ion binding"/>
    <property type="evidence" value="ECO:0007669"/>
    <property type="project" value="InterPro"/>
</dbReference>
<feature type="region of interest" description="Disordered" evidence="1">
    <location>
        <begin position="1"/>
        <end position="22"/>
    </location>
</feature>
<dbReference type="InterPro" id="IPR002048">
    <property type="entry name" value="EF_hand_dom"/>
</dbReference>
<feature type="domain" description="EF-hand" evidence="2">
    <location>
        <begin position="517"/>
        <end position="552"/>
    </location>
</feature>
<accession>D8RLB5</accession>
<gene>
    <name evidence="3" type="ORF">SELMODRAFT_412739</name>
</gene>
<dbReference type="PANTHER" id="PTHR35381">
    <property type="entry name" value="EF-HAND DOMAIN-CONTAINING PROTEIN"/>
    <property type="match status" value="1"/>
</dbReference>
<proteinExistence type="predicted"/>
<dbReference type="PANTHER" id="PTHR35381:SF1">
    <property type="entry name" value="EF-HAND DOMAIN-CONTAINING PROTEIN"/>
    <property type="match status" value="1"/>
</dbReference>
<name>D8RLB5_SELML</name>
<feature type="compositionally biased region" description="Polar residues" evidence="1">
    <location>
        <begin position="803"/>
        <end position="813"/>
    </location>
</feature>
<dbReference type="AlphaFoldDB" id="D8RLB5"/>
<dbReference type="KEGG" id="smo:SELMODRAFT_412739"/>
<dbReference type="InterPro" id="IPR011992">
    <property type="entry name" value="EF-hand-dom_pair"/>
</dbReference>
<dbReference type="STRING" id="88036.D8RLB5"/>
<feature type="compositionally biased region" description="Gly residues" evidence="1">
    <location>
        <begin position="87"/>
        <end position="101"/>
    </location>
</feature>
<evidence type="ECO:0000256" key="1">
    <source>
        <dbReference type="SAM" id="MobiDB-lite"/>
    </source>
</evidence>
<protein>
    <recommendedName>
        <fullName evidence="2">EF-hand domain-containing protein</fullName>
    </recommendedName>
</protein>
<organism evidence="4">
    <name type="scientific">Selaginella moellendorffii</name>
    <name type="common">Spikemoss</name>
    <dbReference type="NCBI Taxonomy" id="88036"/>
    <lineage>
        <taxon>Eukaryota</taxon>
        <taxon>Viridiplantae</taxon>
        <taxon>Streptophyta</taxon>
        <taxon>Embryophyta</taxon>
        <taxon>Tracheophyta</taxon>
        <taxon>Lycopodiopsida</taxon>
        <taxon>Selaginellales</taxon>
        <taxon>Selaginellaceae</taxon>
        <taxon>Selaginella</taxon>
    </lineage>
</organism>
<dbReference type="OMA" id="VELCSHE"/>
<dbReference type="Proteomes" id="UP000001514">
    <property type="component" value="Unassembled WGS sequence"/>
</dbReference>
<evidence type="ECO:0000313" key="3">
    <source>
        <dbReference type="EMBL" id="EFJ27103.1"/>
    </source>
</evidence>
<feature type="region of interest" description="Disordered" evidence="1">
    <location>
        <begin position="79"/>
        <end position="121"/>
    </location>
</feature>
<feature type="region of interest" description="Disordered" evidence="1">
    <location>
        <begin position="734"/>
        <end position="813"/>
    </location>
</feature>
<dbReference type="SUPFAM" id="SSF47473">
    <property type="entry name" value="EF-hand"/>
    <property type="match status" value="1"/>
</dbReference>
<dbReference type="PROSITE" id="PS50222">
    <property type="entry name" value="EF_HAND_2"/>
    <property type="match status" value="1"/>
</dbReference>
<feature type="region of interest" description="Disordered" evidence="1">
    <location>
        <begin position="696"/>
        <end position="717"/>
    </location>
</feature>
<evidence type="ECO:0000313" key="4">
    <source>
        <dbReference type="Proteomes" id="UP000001514"/>
    </source>
</evidence>
<dbReference type="InParanoid" id="D8RLB5"/>
<feature type="compositionally biased region" description="Basic and acidic residues" evidence="1">
    <location>
        <begin position="779"/>
        <end position="798"/>
    </location>
</feature>